<dbReference type="Proteomes" id="UP000195913">
    <property type="component" value="Unassembled WGS sequence"/>
</dbReference>
<organism evidence="1 2">
    <name type="scientific">Arthrobacter rhombi</name>
    <dbReference type="NCBI Taxonomy" id="71253"/>
    <lineage>
        <taxon>Bacteria</taxon>
        <taxon>Bacillati</taxon>
        <taxon>Actinomycetota</taxon>
        <taxon>Actinomycetes</taxon>
        <taxon>Micrococcales</taxon>
        <taxon>Micrococcaceae</taxon>
        <taxon>Arthrobacter</taxon>
    </lineage>
</organism>
<accession>A0A1R4FHH5</accession>
<keyword evidence="2" id="KW-1185">Reference proteome</keyword>
<protein>
    <submittedName>
        <fullName evidence="1">Uncharacterized protein</fullName>
    </submittedName>
</protein>
<dbReference type="Pfam" id="PF19827">
    <property type="entry name" value="DUF6308"/>
    <property type="match status" value="1"/>
</dbReference>
<evidence type="ECO:0000313" key="1">
    <source>
        <dbReference type="EMBL" id="SJM55212.1"/>
    </source>
</evidence>
<sequence length="226" mass="25042">MPFAALAQISEDRALSHVQSYFEDQSNGRPWFTGSRFETFAGGGDQNEPHRITAHDLIAVSMLSVHVPAQAALGIIETLGGEIESLLEELPVDVCFEELSGEEFDTLLGDSSPAEKIWDLLRQRDDRWEVGQTTASKILARKRPQLIPVYDSVVGRAAGLKDSTEQWNLWFSSFHDANSEAGIERLRSLRAKSGQAHLSLLRILDIVLWMEHRNNASEAETVGDGG</sequence>
<dbReference type="RefSeq" id="WP_086995734.1">
    <property type="nucleotide sequence ID" value="NZ_FUHW01000018.1"/>
</dbReference>
<dbReference type="AlphaFoldDB" id="A0A1R4FHH5"/>
<gene>
    <name evidence="1" type="ORF">FM101_03905</name>
</gene>
<name>A0A1R4FHH5_9MICC</name>
<proteinExistence type="predicted"/>
<evidence type="ECO:0000313" key="2">
    <source>
        <dbReference type="Proteomes" id="UP000195913"/>
    </source>
</evidence>
<dbReference type="InterPro" id="IPR046275">
    <property type="entry name" value="DUF6308"/>
</dbReference>
<dbReference type="EMBL" id="FUHW01000018">
    <property type="protein sequence ID" value="SJM55212.1"/>
    <property type="molecule type" value="Genomic_DNA"/>
</dbReference>
<reference evidence="1 2" key="1">
    <citation type="submission" date="2017-02" db="EMBL/GenBank/DDBJ databases">
        <authorList>
            <person name="Peterson S.W."/>
        </authorList>
    </citation>
    <scope>NUCLEOTIDE SEQUENCE [LARGE SCALE GENOMIC DNA]</scope>
    <source>
        <strain evidence="1 2">B Ar 00.02</strain>
    </source>
</reference>